<dbReference type="EMBL" id="JARBHB010000008">
    <property type="protein sequence ID" value="KAJ8877715.1"/>
    <property type="molecule type" value="Genomic_DNA"/>
</dbReference>
<keyword evidence="2" id="KW-1185">Reference proteome</keyword>
<comment type="caution">
    <text evidence="1">The sequence shown here is derived from an EMBL/GenBank/DDBJ whole genome shotgun (WGS) entry which is preliminary data.</text>
</comment>
<sequence length="295" mass="33223">MTSLYALNSKILMKFKLKNRIDFLLRGLDSEHAAKQDNLHPHSTDYFTILYSTTFASPASEPTTEDVKNSQAAVAIVQEPANEEANTLKYVASKLCTVVRESVAAANATQQLTQEPLTDEMKHALQMLRTSLIVQSGSKVTCPRSGFSTPYETSNHQNIRLDSSSFLDEHYIHTRNTYVIDLARAYYVRIVSLSPHSNHRLQPLDETIIGTFETYYNEEVWTYTKSTGKRGLPPRRTGFNSWPVHFGFLQVGIVPDDATSRKVFARISRFSHPFILALLHTHLTSPSSALKTSLL</sequence>
<name>A0ABQ9H0C3_9NEOP</name>
<proteinExistence type="predicted"/>
<accession>A0ABQ9H0C3</accession>
<evidence type="ECO:0000313" key="1">
    <source>
        <dbReference type="EMBL" id="KAJ8877715.1"/>
    </source>
</evidence>
<protein>
    <submittedName>
        <fullName evidence="1">Uncharacterized protein</fullName>
    </submittedName>
</protein>
<reference evidence="1 2" key="1">
    <citation type="submission" date="2023-02" db="EMBL/GenBank/DDBJ databases">
        <title>LHISI_Scaffold_Assembly.</title>
        <authorList>
            <person name="Stuart O.P."/>
            <person name="Cleave R."/>
            <person name="Magrath M.J.L."/>
            <person name="Mikheyev A.S."/>
        </authorList>
    </citation>
    <scope>NUCLEOTIDE SEQUENCE [LARGE SCALE GENOMIC DNA]</scope>
    <source>
        <strain evidence="1">Daus_M_001</strain>
        <tissue evidence="1">Leg muscle</tissue>
    </source>
</reference>
<organism evidence="1 2">
    <name type="scientific">Dryococelus australis</name>
    <dbReference type="NCBI Taxonomy" id="614101"/>
    <lineage>
        <taxon>Eukaryota</taxon>
        <taxon>Metazoa</taxon>
        <taxon>Ecdysozoa</taxon>
        <taxon>Arthropoda</taxon>
        <taxon>Hexapoda</taxon>
        <taxon>Insecta</taxon>
        <taxon>Pterygota</taxon>
        <taxon>Neoptera</taxon>
        <taxon>Polyneoptera</taxon>
        <taxon>Phasmatodea</taxon>
        <taxon>Verophasmatodea</taxon>
        <taxon>Anareolatae</taxon>
        <taxon>Phasmatidae</taxon>
        <taxon>Eurycanthinae</taxon>
        <taxon>Dryococelus</taxon>
    </lineage>
</organism>
<evidence type="ECO:0000313" key="2">
    <source>
        <dbReference type="Proteomes" id="UP001159363"/>
    </source>
</evidence>
<gene>
    <name evidence="1" type="ORF">PR048_022170</name>
</gene>
<dbReference type="Proteomes" id="UP001159363">
    <property type="component" value="Chromosome 7"/>
</dbReference>